<dbReference type="OrthoDB" id="3386996at2"/>
<organism evidence="2 3">
    <name type="scientific">Streptomyces nodosus</name>
    <dbReference type="NCBI Taxonomy" id="40318"/>
    <lineage>
        <taxon>Bacteria</taxon>
        <taxon>Bacillati</taxon>
        <taxon>Actinomycetota</taxon>
        <taxon>Actinomycetes</taxon>
        <taxon>Kitasatosporales</taxon>
        <taxon>Streptomycetaceae</taxon>
        <taxon>Streptomyces</taxon>
    </lineage>
</organism>
<feature type="compositionally biased region" description="Basic and acidic residues" evidence="1">
    <location>
        <begin position="81"/>
        <end position="91"/>
    </location>
</feature>
<dbReference type="KEGG" id="snq:CP978_02125"/>
<dbReference type="EMBL" id="CP023747">
    <property type="protein sequence ID" value="QEV37503.1"/>
    <property type="molecule type" value="Genomic_DNA"/>
</dbReference>
<accession>A0A5P2W0Z2</accession>
<sequence length="113" mass="12219">MIHASYETGPAAAARTPLYRLRSCEDCDPLATAWENPLTVGSRTAADGTRLEIRLIPSCQAGWVRTWPTHGGFGIEVTSPDGRRDGHDHHDRRSARHGSAVLLLHASAGLPGR</sequence>
<reference evidence="2 3" key="1">
    <citation type="submission" date="2017-09" db="EMBL/GenBank/DDBJ databases">
        <title>Streptomyces genome completion.</title>
        <authorList>
            <person name="Lee N."/>
            <person name="Cho B.-K."/>
        </authorList>
    </citation>
    <scope>NUCLEOTIDE SEQUENCE [LARGE SCALE GENOMIC DNA]</scope>
    <source>
        <strain evidence="2 3">ATCC 14899</strain>
    </source>
</reference>
<name>A0A5P2W0Z2_9ACTN</name>
<feature type="region of interest" description="Disordered" evidence="1">
    <location>
        <begin position="77"/>
        <end position="100"/>
    </location>
</feature>
<evidence type="ECO:0000256" key="1">
    <source>
        <dbReference type="SAM" id="MobiDB-lite"/>
    </source>
</evidence>
<protein>
    <submittedName>
        <fullName evidence="2">DUF2690 domain-containing protein</fullName>
    </submittedName>
</protein>
<dbReference type="Proteomes" id="UP000325763">
    <property type="component" value="Chromosome"/>
</dbReference>
<proteinExistence type="predicted"/>
<evidence type="ECO:0000313" key="3">
    <source>
        <dbReference type="Proteomes" id="UP000325763"/>
    </source>
</evidence>
<gene>
    <name evidence="2" type="ORF">CP978_02125</name>
</gene>
<evidence type="ECO:0000313" key="2">
    <source>
        <dbReference type="EMBL" id="QEV37503.1"/>
    </source>
</evidence>
<dbReference type="AlphaFoldDB" id="A0A5P2W0Z2"/>